<dbReference type="InterPro" id="IPR050740">
    <property type="entry name" value="Aldehyde_DH_Superfamily"/>
</dbReference>
<dbReference type="EMBL" id="AWVQ01000942">
    <property type="protein sequence ID" value="ERK61396.1"/>
    <property type="molecule type" value="Genomic_DNA"/>
</dbReference>
<gene>
    <name evidence="3" type="ORF">N136_04851</name>
</gene>
<evidence type="ECO:0000313" key="3">
    <source>
        <dbReference type="EMBL" id="ERK61396.1"/>
    </source>
</evidence>
<dbReference type="InterPro" id="IPR016161">
    <property type="entry name" value="Ald_DH/histidinol_DH"/>
</dbReference>
<reference evidence="3 4" key="1">
    <citation type="submission" date="2013-08" db="EMBL/GenBank/DDBJ databases">
        <authorList>
            <person name="Weinstock G."/>
            <person name="Sodergren E."/>
            <person name="Wylie T."/>
            <person name="Fulton L."/>
            <person name="Fulton R."/>
            <person name="Fronick C."/>
            <person name="O'Laughlin M."/>
            <person name="Godfrey J."/>
            <person name="Miner T."/>
            <person name="Herter B."/>
            <person name="Appelbaum E."/>
            <person name="Cordes M."/>
            <person name="Lek S."/>
            <person name="Wollam A."/>
            <person name="Pepin K.H."/>
            <person name="Palsikar V.B."/>
            <person name="Mitreva M."/>
            <person name="Wilson R.K."/>
        </authorList>
    </citation>
    <scope>NUCLEOTIDE SEQUENCE [LARGE SCALE GENOMIC DNA]</scope>
    <source>
        <strain evidence="3 4">ATCC 14665</strain>
    </source>
</reference>
<dbReference type="GO" id="GO:0004777">
    <property type="term" value="F:succinate-semialdehyde dehydrogenase (NAD+) activity"/>
    <property type="evidence" value="ECO:0007669"/>
    <property type="project" value="TreeGrafter"/>
</dbReference>
<evidence type="ECO:0000259" key="2">
    <source>
        <dbReference type="Pfam" id="PF00171"/>
    </source>
</evidence>
<dbReference type="PANTHER" id="PTHR43353:SF5">
    <property type="entry name" value="SUCCINATE-SEMIALDEHYDE DEHYDROGENASE, MITOCHONDRIAL"/>
    <property type="match status" value="1"/>
</dbReference>
<evidence type="ECO:0000256" key="1">
    <source>
        <dbReference type="ARBA" id="ARBA00023002"/>
    </source>
</evidence>
<dbReference type="AlphaFoldDB" id="U2QXX5"/>
<dbReference type="Proteomes" id="UP000016605">
    <property type="component" value="Unassembled WGS sequence"/>
</dbReference>
<organism evidence="3 4">
    <name type="scientific">Leifsonia aquatica ATCC 14665</name>
    <dbReference type="NCBI Taxonomy" id="1358026"/>
    <lineage>
        <taxon>Bacteria</taxon>
        <taxon>Bacillati</taxon>
        <taxon>Actinomycetota</taxon>
        <taxon>Actinomycetes</taxon>
        <taxon>Micrococcales</taxon>
        <taxon>Microbacteriaceae</taxon>
        <taxon>Leifsonia</taxon>
    </lineage>
</organism>
<feature type="domain" description="Aldehyde dehydrogenase" evidence="2">
    <location>
        <begin position="31"/>
        <end position="99"/>
    </location>
</feature>
<dbReference type="HOGENOM" id="CLU_2325684_0_0_11"/>
<dbReference type="Gene3D" id="3.40.605.10">
    <property type="entry name" value="Aldehyde Dehydrogenase, Chain A, domain 1"/>
    <property type="match status" value="1"/>
</dbReference>
<evidence type="ECO:0000313" key="4">
    <source>
        <dbReference type="Proteomes" id="UP000016605"/>
    </source>
</evidence>
<comment type="caution">
    <text evidence="3">The sequence shown here is derived from an EMBL/GenBank/DDBJ whole genome shotgun (WGS) entry which is preliminary data.</text>
</comment>
<keyword evidence="1" id="KW-0560">Oxidoreductase</keyword>
<dbReference type="RefSeq" id="WP_021756422.1">
    <property type="nucleotide sequence ID" value="NZ_KI271946.1"/>
</dbReference>
<feature type="non-terminal residue" evidence="3">
    <location>
        <position position="99"/>
    </location>
</feature>
<sequence>MSAVDTATDLTATESELLARVPDGLFIAGRWEAGAQDPIQVQDPATGRVIKRIANARPEDGIRALDAAAEAAEAWAATPPRTRAEILRRAFDLLQERRD</sequence>
<proteinExistence type="predicted"/>
<dbReference type="GO" id="GO:0009450">
    <property type="term" value="P:gamma-aminobutyric acid catabolic process"/>
    <property type="evidence" value="ECO:0007669"/>
    <property type="project" value="TreeGrafter"/>
</dbReference>
<dbReference type="Pfam" id="PF00171">
    <property type="entry name" value="Aldedh"/>
    <property type="match status" value="1"/>
</dbReference>
<dbReference type="OrthoDB" id="6187633at2"/>
<protein>
    <recommendedName>
        <fullName evidence="2">Aldehyde dehydrogenase domain-containing protein</fullName>
    </recommendedName>
</protein>
<name>U2QXX5_LEIAQ</name>
<dbReference type="InterPro" id="IPR015590">
    <property type="entry name" value="Aldehyde_DH_dom"/>
</dbReference>
<accession>U2QXX5</accession>
<dbReference type="InterPro" id="IPR016162">
    <property type="entry name" value="Ald_DH_N"/>
</dbReference>
<dbReference type="SUPFAM" id="SSF53720">
    <property type="entry name" value="ALDH-like"/>
    <property type="match status" value="1"/>
</dbReference>
<dbReference type="PANTHER" id="PTHR43353">
    <property type="entry name" value="SUCCINATE-SEMIALDEHYDE DEHYDROGENASE, MITOCHONDRIAL"/>
    <property type="match status" value="1"/>
</dbReference>